<sequence length="58" mass="6155">MTSAWHGLSVSACRAVGRMLRIDTTPAEAQAVDPATSCARTPTAQPFRPRGAAWAQKT</sequence>
<accession>A0A1C5A216</accession>
<reference evidence="2 3" key="1">
    <citation type="submission" date="2016-06" db="EMBL/GenBank/DDBJ databases">
        <authorList>
            <person name="Kjaerup R.B."/>
            <person name="Dalgaard T.S."/>
            <person name="Juul-Madsen H.R."/>
        </authorList>
    </citation>
    <scope>NUCLEOTIDE SEQUENCE [LARGE SCALE GENOMIC DNA]</scope>
    <source>
        <strain evidence="2 3">DSM 43821</strain>
    </source>
</reference>
<protein>
    <submittedName>
        <fullName evidence="2">Uncharacterized protein</fullName>
    </submittedName>
</protein>
<evidence type="ECO:0000313" key="2">
    <source>
        <dbReference type="EMBL" id="SCF39235.1"/>
    </source>
</evidence>
<name>A0A1C5A216_9ACTN</name>
<organism evidence="2 3">
    <name type="scientific">Micromonospora purpureochromogenes</name>
    <dbReference type="NCBI Taxonomy" id="47872"/>
    <lineage>
        <taxon>Bacteria</taxon>
        <taxon>Bacillati</taxon>
        <taxon>Actinomycetota</taxon>
        <taxon>Actinomycetes</taxon>
        <taxon>Micromonosporales</taxon>
        <taxon>Micromonosporaceae</taxon>
        <taxon>Micromonospora</taxon>
    </lineage>
</organism>
<evidence type="ECO:0000256" key="1">
    <source>
        <dbReference type="SAM" id="MobiDB-lite"/>
    </source>
</evidence>
<gene>
    <name evidence="2" type="ORF">GA0074696_5231</name>
</gene>
<dbReference type="Proteomes" id="UP000198228">
    <property type="component" value="Chromosome I"/>
</dbReference>
<dbReference type="AlphaFoldDB" id="A0A1C5A216"/>
<dbReference type="EMBL" id="LT607410">
    <property type="protein sequence ID" value="SCF39235.1"/>
    <property type="molecule type" value="Genomic_DNA"/>
</dbReference>
<feature type="region of interest" description="Disordered" evidence="1">
    <location>
        <begin position="33"/>
        <end position="58"/>
    </location>
</feature>
<proteinExistence type="predicted"/>
<evidence type="ECO:0000313" key="3">
    <source>
        <dbReference type="Proteomes" id="UP000198228"/>
    </source>
</evidence>